<comment type="similarity">
    <text evidence="1">Belongs to the UPF0357 family.</text>
</comment>
<gene>
    <name evidence="3" type="ORF">ACJ72_08239</name>
</gene>
<name>A0A1B7NKW3_9EURO</name>
<protein>
    <submittedName>
        <fullName evidence="3">Uncharacterized protein</fullName>
    </submittedName>
</protein>
<reference evidence="3 4" key="1">
    <citation type="submission" date="2015-07" db="EMBL/GenBank/DDBJ databases">
        <title>Emmonsia species relationships and genome sequence.</title>
        <authorList>
            <person name="Cuomo C.A."/>
            <person name="Schwartz I.S."/>
            <person name="Kenyon C."/>
            <person name="de Hoog G.S."/>
            <person name="Govender N.P."/>
            <person name="Botha A."/>
            <person name="Moreno L."/>
            <person name="de Vries M."/>
            <person name="Munoz J.F."/>
            <person name="Stielow J.B."/>
        </authorList>
    </citation>
    <scope>NUCLEOTIDE SEQUENCE [LARGE SCALE GENOMIC DNA]</scope>
    <source>
        <strain evidence="3 4">CBS 136260</strain>
    </source>
</reference>
<dbReference type="PANTHER" id="PTHR28023:SF1">
    <property type="entry name" value="UPF0357 PROTEIN YCL012C"/>
    <property type="match status" value="1"/>
</dbReference>
<accession>A0A1B7NKW3</accession>
<evidence type="ECO:0000313" key="3">
    <source>
        <dbReference type="EMBL" id="OAX77463.1"/>
    </source>
</evidence>
<dbReference type="PANTHER" id="PTHR28023">
    <property type="entry name" value="UPF0357 PROTEIN YCL012C"/>
    <property type="match status" value="1"/>
</dbReference>
<dbReference type="Proteomes" id="UP000091918">
    <property type="component" value="Unassembled WGS sequence"/>
</dbReference>
<organism evidence="3 4">
    <name type="scientific">Emergomyces africanus</name>
    <dbReference type="NCBI Taxonomy" id="1955775"/>
    <lineage>
        <taxon>Eukaryota</taxon>
        <taxon>Fungi</taxon>
        <taxon>Dikarya</taxon>
        <taxon>Ascomycota</taxon>
        <taxon>Pezizomycotina</taxon>
        <taxon>Eurotiomycetes</taxon>
        <taxon>Eurotiomycetidae</taxon>
        <taxon>Onygenales</taxon>
        <taxon>Ajellomycetaceae</taxon>
        <taxon>Emergomyces</taxon>
    </lineage>
</organism>
<proteinExistence type="inferred from homology"/>
<sequence length="123" mass="14077">MSYLLYSLTFLVLVTGTALYLTRSRWLPLLPLPDYLYSYLPNTFTGDIEAGLSSADFDLSDNVATGDGRAGLDRTAKREVLKIMKRRRVDFNEARRIYMEQRFAKNDIGPDGRPRDPKFVSFS</sequence>
<evidence type="ECO:0000256" key="2">
    <source>
        <dbReference type="ARBA" id="ARBA00022729"/>
    </source>
</evidence>
<comment type="caution">
    <text evidence="3">The sequence shown here is derived from an EMBL/GenBank/DDBJ whole genome shotgun (WGS) entry which is preliminary data.</text>
</comment>
<dbReference type="EMBL" id="LGUA01002494">
    <property type="protein sequence ID" value="OAX77463.1"/>
    <property type="molecule type" value="Genomic_DNA"/>
</dbReference>
<keyword evidence="2" id="KW-0732">Signal</keyword>
<dbReference type="OrthoDB" id="447314at2759"/>
<evidence type="ECO:0000256" key="1">
    <source>
        <dbReference type="ARBA" id="ARBA00008325"/>
    </source>
</evidence>
<keyword evidence="4" id="KW-1185">Reference proteome</keyword>
<dbReference type="AlphaFoldDB" id="A0A1B7NKW3"/>
<evidence type="ECO:0000313" key="4">
    <source>
        <dbReference type="Proteomes" id="UP000091918"/>
    </source>
</evidence>
<dbReference type="Pfam" id="PF09435">
    <property type="entry name" value="DUF2015"/>
    <property type="match status" value="1"/>
</dbReference>
<dbReference type="InterPro" id="IPR018559">
    <property type="entry name" value="DUF2015"/>
</dbReference>